<comment type="caution">
    <text evidence="2">The sequence shown here is derived from an EMBL/GenBank/DDBJ whole genome shotgun (WGS) entry which is preliminary data.</text>
</comment>
<dbReference type="AlphaFoldDB" id="A0A2P6VG71"/>
<dbReference type="PANTHER" id="PTHR43327:SF10">
    <property type="entry name" value="STOMATIN-LIKE PROTEIN 2, MITOCHONDRIAL"/>
    <property type="match status" value="1"/>
</dbReference>
<proteinExistence type="predicted"/>
<dbReference type="InterPro" id="IPR001107">
    <property type="entry name" value="Band_7"/>
</dbReference>
<dbReference type="EMBL" id="LHPF02000008">
    <property type="protein sequence ID" value="PSC73089.1"/>
    <property type="molecule type" value="Genomic_DNA"/>
</dbReference>
<dbReference type="SMART" id="SM00244">
    <property type="entry name" value="PHB"/>
    <property type="match status" value="1"/>
</dbReference>
<name>A0A2P6VG71_9CHLO</name>
<dbReference type="OrthoDB" id="434619at2759"/>
<dbReference type="InterPro" id="IPR036013">
    <property type="entry name" value="Band_7/SPFH_dom_sf"/>
</dbReference>
<evidence type="ECO:0000313" key="3">
    <source>
        <dbReference type="Proteomes" id="UP000239649"/>
    </source>
</evidence>
<dbReference type="InterPro" id="IPR050710">
    <property type="entry name" value="Band7/mec-2_domain"/>
</dbReference>
<dbReference type="Pfam" id="PF01145">
    <property type="entry name" value="Band_7"/>
    <property type="match status" value="1"/>
</dbReference>
<evidence type="ECO:0000259" key="1">
    <source>
        <dbReference type="SMART" id="SM00244"/>
    </source>
</evidence>
<dbReference type="Proteomes" id="UP000239649">
    <property type="component" value="Unassembled WGS sequence"/>
</dbReference>
<dbReference type="Gene3D" id="3.30.479.30">
    <property type="entry name" value="Band 7 domain"/>
    <property type="match status" value="1"/>
</dbReference>
<dbReference type="STRING" id="554055.A0A2P6VG71"/>
<keyword evidence="3" id="KW-1185">Reference proteome</keyword>
<feature type="domain" description="Band 7" evidence="1">
    <location>
        <begin position="1"/>
        <end position="161"/>
    </location>
</feature>
<dbReference type="CDD" id="cd03407">
    <property type="entry name" value="SPFH_like_u4"/>
    <property type="match status" value="1"/>
</dbReference>
<sequence length="321" mass="35262">MCCTCVDQSSVEVIETFGKFSRIAYPGFNAVWCCIGERVAGGLSLRIQQLDVRCETKTKDNVFVDFVVSVQYQVVRESLYDAFYKLTDSRSQITAYVFDEVRATVPRMVLDDVFMAKEDIAMKVKEELQKSMTAFGFQVLNVLVTDIEPAAKVKAAMNEINAAQRLRLAAYEQSEADKVRIVKAAEADAEAKYLSGQGVARQRQAIIAGLRESVQMFSQEVNDVNSRDVMELLMITQYMASGGSEGACSCTSESRQRKGVLELPGGDMLKDIGLSGKSSTVFMPHSPGALGDLASQIRSGFMQASAGTEGLHQVPPPQMRR</sequence>
<organism evidence="2 3">
    <name type="scientific">Micractinium conductrix</name>
    <dbReference type="NCBI Taxonomy" id="554055"/>
    <lineage>
        <taxon>Eukaryota</taxon>
        <taxon>Viridiplantae</taxon>
        <taxon>Chlorophyta</taxon>
        <taxon>core chlorophytes</taxon>
        <taxon>Trebouxiophyceae</taxon>
        <taxon>Chlorellales</taxon>
        <taxon>Chlorellaceae</taxon>
        <taxon>Chlorella clade</taxon>
        <taxon>Micractinium</taxon>
    </lineage>
</organism>
<accession>A0A2P6VG71</accession>
<gene>
    <name evidence="2" type="ORF">C2E20_3739</name>
</gene>
<dbReference type="PANTHER" id="PTHR43327">
    <property type="entry name" value="STOMATIN-LIKE PROTEIN 2, MITOCHONDRIAL"/>
    <property type="match status" value="1"/>
</dbReference>
<evidence type="ECO:0000313" key="2">
    <source>
        <dbReference type="EMBL" id="PSC73089.1"/>
    </source>
</evidence>
<dbReference type="SUPFAM" id="SSF117892">
    <property type="entry name" value="Band 7/SPFH domain"/>
    <property type="match status" value="1"/>
</dbReference>
<reference evidence="2 3" key="1">
    <citation type="journal article" date="2018" name="Plant J.">
        <title>Genome sequences of Chlorella sorokiniana UTEX 1602 and Micractinium conductrix SAG 241.80: implications to maltose excretion by a green alga.</title>
        <authorList>
            <person name="Arriola M.B."/>
            <person name="Velmurugan N."/>
            <person name="Zhang Y."/>
            <person name="Plunkett M.H."/>
            <person name="Hondzo H."/>
            <person name="Barney B.M."/>
        </authorList>
    </citation>
    <scope>NUCLEOTIDE SEQUENCE [LARGE SCALE GENOMIC DNA]</scope>
    <source>
        <strain evidence="2 3">SAG 241.80</strain>
    </source>
</reference>
<protein>
    <submittedName>
        <fullName evidence="2">Hypersensitive-induced response 1</fullName>
    </submittedName>
</protein>